<keyword evidence="5" id="KW-1185">Reference proteome</keyword>
<evidence type="ECO:0000256" key="1">
    <source>
        <dbReference type="ARBA" id="ARBA00022737"/>
    </source>
</evidence>
<dbReference type="NCBIfam" id="TIGR04183">
    <property type="entry name" value="Por_Secre_tail"/>
    <property type="match status" value="1"/>
</dbReference>
<dbReference type="Proteomes" id="UP001310022">
    <property type="component" value="Unassembled WGS sequence"/>
</dbReference>
<dbReference type="Pfam" id="PF00041">
    <property type="entry name" value="fn3"/>
    <property type="match status" value="4"/>
</dbReference>
<accession>A0AAN5ALV2</accession>
<feature type="chain" id="PRO_5042996359" description="Fibronectin type-III domain-containing protein" evidence="2">
    <location>
        <begin position="29"/>
        <end position="827"/>
    </location>
</feature>
<evidence type="ECO:0000259" key="3">
    <source>
        <dbReference type="PROSITE" id="PS50853"/>
    </source>
</evidence>
<keyword evidence="2" id="KW-0732">Signal</keyword>
<keyword evidence="1" id="KW-0677">Repeat</keyword>
<feature type="signal peptide" evidence="2">
    <location>
        <begin position="1"/>
        <end position="28"/>
    </location>
</feature>
<dbReference type="InterPro" id="IPR013783">
    <property type="entry name" value="Ig-like_fold"/>
</dbReference>
<sequence>MKKKILSRFLVVASLLTMVIGACTTAQAQINIGAETNISALQYTEMRPGQMKGNEGWPPPMNDREWVEKTENGISFLEIPSNNEIADLSKALSPSVTYDLVFEEPGTYYYHMLFNCSEGNGSDDSCFPIWDWDGESTPTHNWNLGQSKTEWTWKMRSASITTTEANEAHRLTIFAREDGLQISLFAFRNKNWGFSEDFIPTKAPQNLTSAETENGFELSWDLAEIMDQIDQPEDITYHVVVNGEEVHAATEITSYEFTDVSEGQNYEAHVFTTDLKDNPSENSATVIALDGEAPTSPTNLMVTASTESTLTVTWEAATDNVAVTGYGVMIGEEEAIELDENTLTYTFENLEEYTQFTVKVYAMDAAGNTSTESEGQGMTLDVTAPEFTPNLTSSEIGETGLKVSWDEATDAGSGVAGYEIQLDDEEPMDFGAKVTDYTFTELNPYTTYSVRILAKDEAGNKTDFSEALEVMTIDETNPSPVTDLAVADVSGTQFSVSWTAATDNDQVAHYEYKLMQGDEMMVEATTTELLLVLDNLQGMTTYDFSVWAVDRAGNTSEVSTIQATTLDDEAPSVPTAIVVSEITETGFKLDWAASIDNVAVTVYRVKINEEEPIEVATYMAMVDGRMPLTEYFVSVAAGDASGNWSAYSDQISVSTFDLTPPSSPTALVVSEVTPFSAQLDWEASTDNVAVAHYQVYVNDEKAGETEELTFALDGLHQETSYSVSVKALDASGNASEAATATFETTRPLSNEVGQDKIKVFPNPAFGEMNIQLKTTEPSKFVIRNMAGQKVSEGIIKNGALKIHLPTGMYVLNINTHGQMNSQVIIFQ</sequence>
<dbReference type="InterPro" id="IPR003961">
    <property type="entry name" value="FN3_dom"/>
</dbReference>
<gene>
    <name evidence="4" type="ORF">PEDI_49270</name>
</gene>
<feature type="domain" description="Fibronectin type-III" evidence="3">
    <location>
        <begin position="660"/>
        <end position="748"/>
    </location>
</feature>
<organism evidence="4 5">
    <name type="scientific">Persicobacter diffluens</name>
    <dbReference type="NCBI Taxonomy" id="981"/>
    <lineage>
        <taxon>Bacteria</taxon>
        <taxon>Pseudomonadati</taxon>
        <taxon>Bacteroidota</taxon>
        <taxon>Cytophagia</taxon>
        <taxon>Cytophagales</taxon>
        <taxon>Persicobacteraceae</taxon>
        <taxon>Persicobacter</taxon>
    </lineage>
</organism>
<dbReference type="CDD" id="cd00063">
    <property type="entry name" value="FN3"/>
    <property type="match status" value="4"/>
</dbReference>
<dbReference type="Pfam" id="PF18962">
    <property type="entry name" value="Por_Secre_tail"/>
    <property type="match status" value="1"/>
</dbReference>
<feature type="domain" description="Fibronectin type-III" evidence="3">
    <location>
        <begin position="573"/>
        <end position="658"/>
    </location>
</feature>
<dbReference type="PANTHER" id="PTHR46708">
    <property type="entry name" value="TENASCIN"/>
    <property type="match status" value="1"/>
</dbReference>
<reference evidence="4 5" key="1">
    <citation type="submission" date="2021-12" db="EMBL/GenBank/DDBJ databases">
        <title>Genome sequencing of bacteria with rrn-lacking chromosome and rrn-plasmid.</title>
        <authorList>
            <person name="Anda M."/>
            <person name="Iwasaki W."/>
        </authorList>
    </citation>
    <scope>NUCLEOTIDE SEQUENCE [LARGE SCALE GENOMIC DNA]</scope>
    <source>
        <strain evidence="4 5">NBRC 15940</strain>
    </source>
</reference>
<name>A0AAN5ALV2_9BACT</name>
<dbReference type="PROSITE" id="PS50853">
    <property type="entry name" value="FN3"/>
    <property type="match status" value="5"/>
</dbReference>
<dbReference type="InterPro" id="IPR026444">
    <property type="entry name" value="Secre_tail"/>
</dbReference>
<dbReference type="AlphaFoldDB" id="A0AAN5ALV2"/>
<dbReference type="EMBL" id="BQKE01000005">
    <property type="protein sequence ID" value="GJM64375.1"/>
    <property type="molecule type" value="Genomic_DNA"/>
</dbReference>
<evidence type="ECO:0000313" key="5">
    <source>
        <dbReference type="Proteomes" id="UP001310022"/>
    </source>
</evidence>
<dbReference type="Gene3D" id="2.60.40.10">
    <property type="entry name" value="Immunoglobulins"/>
    <property type="match status" value="6"/>
</dbReference>
<feature type="domain" description="Fibronectin type-III" evidence="3">
    <location>
        <begin position="387"/>
        <end position="475"/>
    </location>
</feature>
<feature type="domain" description="Fibronectin type-III" evidence="3">
    <location>
        <begin position="480"/>
        <end position="568"/>
    </location>
</feature>
<evidence type="ECO:0000256" key="2">
    <source>
        <dbReference type="SAM" id="SignalP"/>
    </source>
</evidence>
<feature type="domain" description="Fibronectin type-III" evidence="3">
    <location>
        <begin position="296"/>
        <end position="386"/>
    </location>
</feature>
<protein>
    <recommendedName>
        <fullName evidence="3">Fibronectin type-III domain-containing protein</fullName>
    </recommendedName>
</protein>
<proteinExistence type="predicted"/>
<dbReference type="PANTHER" id="PTHR46708:SF2">
    <property type="entry name" value="FIBRONECTIN TYPE-III DOMAIN-CONTAINING PROTEIN"/>
    <property type="match status" value="1"/>
</dbReference>
<dbReference type="SUPFAM" id="SSF49265">
    <property type="entry name" value="Fibronectin type III"/>
    <property type="match status" value="3"/>
</dbReference>
<dbReference type="RefSeq" id="WP_338239439.1">
    <property type="nucleotide sequence ID" value="NZ_BQKE01000005.1"/>
</dbReference>
<dbReference type="InterPro" id="IPR050991">
    <property type="entry name" value="ECM_Regulatory_Proteins"/>
</dbReference>
<dbReference type="PROSITE" id="PS51257">
    <property type="entry name" value="PROKAR_LIPOPROTEIN"/>
    <property type="match status" value="1"/>
</dbReference>
<comment type="caution">
    <text evidence="4">The sequence shown here is derived from an EMBL/GenBank/DDBJ whole genome shotgun (WGS) entry which is preliminary data.</text>
</comment>
<dbReference type="InterPro" id="IPR036116">
    <property type="entry name" value="FN3_sf"/>
</dbReference>
<evidence type="ECO:0000313" key="4">
    <source>
        <dbReference type="EMBL" id="GJM64375.1"/>
    </source>
</evidence>
<dbReference type="SMART" id="SM00060">
    <property type="entry name" value="FN3"/>
    <property type="match status" value="6"/>
</dbReference>